<protein>
    <submittedName>
        <fullName evidence="5">POK9 protein</fullName>
    </submittedName>
</protein>
<dbReference type="Gene3D" id="2.40.70.10">
    <property type="entry name" value="Acid Proteases"/>
    <property type="match status" value="1"/>
</dbReference>
<feature type="non-terminal residue" evidence="5">
    <location>
        <position position="1"/>
    </location>
</feature>
<evidence type="ECO:0000256" key="3">
    <source>
        <dbReference type="ARBA" id="ARBA00022801"/>
    </source>
</evidence>
<evidence type="ECO:0000259" key="4">
    <source>
        <dbReference type="PROSITE" id="PS50175"/>
    </source>
</evidence>
<dbReference type="PANTHER" id="PTHR19422">
    <property type="entry name" value="GAG RETROVIRAL POLYPROTEIN"/>
    <property type="match status" value="1"/>
</dbReference>
<dbReference type="PROSITE" id="PS50175">
    <property type="entry name" value="ASP_PROT_RETROV"/>
    <property type="match status" value="1"/>
</dbReference>
<dbReference type="GO" id="GO:0004190">
    <property type="term" value="F:aspartic-type endopeptidase activity"/>
    <property type="evidence" value="ECO:0007669"/>
    <property type="project" value="UniProtKB-KW"/>
</dbReference>
<dbReference type="Gene3D" id="2.70.40.10">
    <property type="match status" value="1"/>
</dbReference>
<evidence type="ECO:0000256" key="2">
    <source>
        <dbReference type="ARBA" id="ARBA00022750"/>
    </source>
</evidence>
<dbReference type="InterPro" id="IPR021109">
    <property type="entry name" value="Peptidase_aspartic_dom_sf"/>
</dbReference>
<dbReference type="CDD" id="cd07557">
    <property type="entry name" value="trimeric_dUTPase"/>
    <property type="match status" value="1"/>
</dbReference>
<keyword evidence="3" id="KW-0378">Hydrolase</keyword>
<sequence length="158" mass="16351">AGSAGLDVATLNTTNIIDSMVYKIPVNAKGPIGNGLSALVLGRSSTTVQGLFVLPGVIDADFEGQIQVMVWTPSPLIVIPTGARIAQLIPFQGQSVNAEDKKRGDGGFGSTGPAALWVQPVTTQRLKLTCTVRNSKSKPTAVTMTGMIDTGAEVTVIS</sequence>
<evidence type="ECO:0000256" key="1">
    <source>
        <dbReference type="ARBA" id="ARBA00022670"/>
    </source>
</evidence>
<name>A0A7K8KKA3_9AVES</name>
<dbReference type="InterPro" id="IPR029054">
    <property type="entry name" value="dUTPase-like"/>
</dbReference>
<keyword evidence="6" id="KW-1185">Reference proteome</keyword>
<dbReference type="SUPFAM" id="SSF51283">
    <property type="entry name" value="dUTPase-like"/>
    <property type="match status" value="1"/>
</dbReference>
<proteinExistence type="predicted"/>
<dbReference type="InterPro" id="IPR036157">
    <property type="entry name" value="dUTPase-like_sf"/>
</dbReference>
<dbReference type="InterPro" id="IPR001995">
    <property type="entry name" value="Peptidase_A2_cat"/>
</dbReference>
<dbReference type="AlphaFoldDB" id="A0A7K8KKA3"/>
<dbReference type="InterPro" id="IPR033704">
    <property type="entry name" value="dUTPase_trimeric"/>
</dbReference>
<dbReference type="EMBL" id="VWYV01004042">
    <property type="protein sequence ID" value="NXE17321.1"/>
    <property type="molecule type" value="Genomic_DNA"/>
</dbReference>
<evidence type="ECO:0000313" key="5">
    <source>
        <dbReference type="EMBL" id="NXE17321.1"/>
    </source>
</evidence>
<keyword evidence="1" id="KW-0645">Protease</keyword>
<dbReference type="PANTHER" id="PTHR19422:SF123">
    <property type="entry name" value="RT1 CLASS I, LOCUS CE15"/>
    <property type="match status" value="1"/>
</dbReference>
<feature type="non-terminal residue" evidence="5">
    <location>
        <position position="158"/>
    </location>
</feature>
<organism evidence="5 6">
    <name type="scientific">Lophotis ruficrista</name>
    <dbReference type="NCBI Taxonomy" id="172689"/>
    <lineage>
        <taxon>Eukaryota</taxon>
        <taxon>Metazoa</taxon>
        <taxon>Chordata</taxon>
        <taxon>Craniata</taxon>
        <taxon>Vertebrata</taxon>
        <taxon>Euteleostomi</taxon>
        <taxon>Archelosauria</taxon>
        <taxon>Archosauria</taxon>
        <taxon>Dinosauria</taxon>
        <taxon>Saurischia</taxon>
        <taxon>Theropoda</taxon>
        <taxon>Coelurosauria</taxon>
        <taxon>Aves</taxon>
        <taxon>Neognathae</taxon>
        <taxon>Neoaves</taxon>
        <taxon>Otidimorphae</taxon>
        <taxon>Otidiformes</taxon>
        <taxon>Otididae</taxon>
        <taxon>Lophotis</taxon>
    </lineage>
</organism>
<keyword evidence="2" id="KW-0064">Aspartyl protease</keyword>
<comment type="caution">
    <text evidence="5">The sequence shown here is derived from an EMBL/GenBank/DDBJ whole genome shotgun (WGS) entry which is preliminary data.</text>
</comment>
<gene>
    <name evidence="5" type="primary">Ervk9_1</name>
    <name evidence="5" type="ORF">LOPRUF_R01407</name>
</gene>
<accession>A0A7K8KKA3</accession>
<dbReference type="Proteomes" id="UP000533896">
    <property type="component" value="Unassembled WGS sequence"/>
</dbReference>
<reference evidence="5 6" key="1">
    <citation type="submission" date="2019-09" db="EMBL/GenBank/DDBJ databases">
        <title>Bird 10,000 Genomes (B10K) Project - Family phase.</title>
        <authorList>
            <person name="Zhang G."/>
        </authorList>
    </citation>
    <scope>NUCLEOTIDE SEQUENCE [LARGE SCALE GENOMIC DNA]</scope>
    <source>
        <strain evidence="5">B10K-CU-031-23</strain>
    </source>
</reference>
<dbReference type="InterPro" id="IPR051592">
    <property type="entry name" value="HERV-K_Pro_peptidase_A2"/>
</dbReference>
<dbReference type="OrthoDB" id="9900537at2759"/>
<evidence type="ECO:0000313" key="6">
    <source>
        <dbReference type="Proteomes" id="UP000533896"/>
    </source>
</evidence>
<dbReference type="GO" id="GO:0006508">
    <property type="term" value="P:proteolysis"/>
    <property type="evidence" value="ECO:0007669"/>
    <property type="project" value="UniProtKB-KW"/>
</dbReference>
<feature type="domain" description="Peptidase A2" evidence="4">
    <location>
        <begin position="144"/>
        <end position="158"/>
    </location>
</feature>
<dbReference type="Pfam" id="PF00692">
    <property type="entry name" value="dUTPase"/>
    <property type="match status" value="1"/>
</dbReference>